<evidence type="ECO:0000313" key="2">
    <source>
        <dbReference type="Proteomes" id="UP000593560"/>
    </source>
</evidence>
<reference evidence="1 2" key="1">
    <citation type="journal article" date="2019" name="Genome Biol. Evol.">
        <title>Insights into the evolution of the New World diploid cottons (Gossypium, subgenus Houzingenia) based on genome sequencing.</title>
        <authorList>
            <person name="Grover C.E."/>
            <person name="Arick M.A. 2nd"/>
            <person name="Thrash A."/>
            <person name="Conover J.L."/>
            <person name="Sanders W.S."/>
            <person name="Peterson D.G."/>
            <person name="Frelichowski J.E."/>
            <person name="Scheffler J.A."/>
            <person name="Scheffler B.E."/>
            <person name="Wendel J.F."/>
        </authorList>
    </citation>
    <scope>NUCLEOTIDE SEQUENCE [LARGE SCALE GENOMIC DNA]</scope>
    <source>
        <strain evidence="1">0</strain>
        <tissue evidence="1">Leaf</tissue>
    </source>
</reference>
<dbReference type="Proteomes" id="UP000593560">
    <property type="component" value="Unassembled WGS sequence"/>
</dbReference>
<sequence>MLLMAMPTATIVVMGNHELGRKNPREKETS</sequence>
<dbReference type="AlphaFoldDB" id="A0A7J9GR06"/>
<comment type="caution">
    <text evidence="1">The sequence shown here is derived from an EMBL/GenBank/DDBJ whole genome shotgun (WGS) entry which is preliminary data.</text>
</comment>
<proteinExistence type="predicted"/>
<name>A0A7J9GR06_9ROSI</name>
<dbReference type="OrthoDB" id="10359173at2759"/>
<protein>
    <submittedName>
        <fullName evidence="1">Uncharacterized protein</fullName>
    </submittedName>
</protein>
<evidence type="ECO:0000313" key="1">
    <source>
        <dbReference type="EMBL" id="MBA0799982.1"/>
    </source>
</evidence>
<gene>
    <name evidence="1" type="ORF">Gohar_010459</name>
</gene>
<keyword evidence="2" id="KW-1185">Reference proteome</keyword>
<dbReference type="EMBL" id="JABFAD010000006">
    <property type="protein sequence ID" value="MBA0799982.1"/>
    <property type="molecule type" value="Genomic_DNA"/>
</dbReference>
<organism evidence="1 2">
    <name type="scientific">Gossypium harknessii</name>
    <dbReference type="NCBI Taxonomy" id="34285"/>
    <lineage>
        <taxon>Eukaryota</taxon>
        <taxon>Viridiplantae</taxon>
        <taxon>Streptophyta</taxon>
        <taxon>Embryophyta</taxon>
        <taxon>Tracheophyta</taxon>
        <taxon>Spermatophyta</taxon>
        <taxon>Magnoliopsida</taxon>
        <taxon>eudicotyledons</taxon>
        <taxon>Gunneridae</taxon>
        <taxon>Pentapetalae</taxon>
        <taxon>rosids</taxon>
        <taxon>malvids</taxon>
        <taxon>Malvales</taxon>
        <taxon>Malvaceae</taxon>
        <taxon>Malvoideae</taxon>
        <taxon>Gossypium</taxon>
    </lineage>
</organism>
<accession>A0A7J9GR06</accession>